<keyword evidence="7 9" id="KW-0720">Serine protease</keyword>
<accession>A0A222FPR0</accession>
<reference evidence="11 12" key="1">
    <citation type="submission" date="2017-07" db="EMBL/GenBank/DDBJ databases">
        <title>Annotated genome sequence of Bacterioplanes sanyensis isolated from Red Sea.</title>
        <authorList>
            <person name="Rehman Z.U."/>
        </authorList>
    </citation>
    <scope>NUCLEOTIDE SEQUENCE [LARGE SCALE GENOMIC DNA]</scope>
    <source>
        <strain evidence="11 12">NV9</strain>
    </source>
</reference>
<feature type="domain" description="Peptidase S8/S53" evidence="10">
    <location>
        <begin position="127"/>
        <end position="420"/>
    </location>
</feature>
<feature type="active site" description="Charge relay system" evidence="9">
    <location>
        <position position="198"/>
    </location>
</feature>
<keyword evidence="8" id="KW-0865">Zymogen</keyword>
<keyword evidence="3" id="KW-0964">Secreted</keyword>
<sequence length="540" mass="56777">MSASAQAELSKRFIVKYPSANQMSTLSEQGFNVQAEQQRLLQQQGIEYQRSMMMADYHVITVSADNEQQLQQRIDEISNSNAVVSIEEDRMMRAFFTPNDPRYADQWHYFDQQAGINLPAAWQQATGDGVTVAVLDTGYLPHEDLMANILPGYDMISDEFVSVDGDGRDGDATDPGDFMAKGECGDDYPPQDYPSSWHGTHVAGTVAAVTDNGVGVAGVAFNAKVVPVRVLGKCGGYTSDIADGIVWAAGGTVEGIPANRHPAQVINMSLGGGGACGDITQQAINFARSKGTTVVVAAGNSQSNADNFTPGNCDGVINVAANNINAGTAWYSNTGTTVDVTAPGGEWSIVNDPNGVLSTDNAGEQGAEADAYLTKQGTSMAAPHVAGVAALMYEKKPDITPDELEQALMDTTKAMTDNCVGCGTGIVDADAALSSLDDDPVGEPGSVTENITNGFYATWSTTVTVPAGMSALEVAVDKTQFFALGRGELTVSHSNGSSCTADITYSKGSCSIGAPAEGEWTVTFKAIGWNSNLKMIASWK</sequence>
<evidence type="ECO:0000256" key="7">
    <source>
        <dbReference type="ARBA" id="ARBA00022825"/>
    </source>
</evidence>
<dbReference type="GO" id="GO:0005576">
    <property type="term" value="C:extracellular region"/>
    <property type="evidence" value="ECO:0007669"/>
    <property type="project" value="UniProtKB-SubCell"/>
</dbReference>
<dbReference type="InterPro" id="IPR022398">
    <property type="entry name" value="Peptidase_S8_His-AS"/>
</dbReference>
<gene>
    <name evidence="11" type="ORF">CHH28_18265</name>
</gene>
<dbReference type="FunFam" id="3.40.50.200:FF:000022">
    <property type="entry name" value="Extracellular protease"/>
    <property type="match status" value="1"/>
</dbReference>
<evidence type="ECO:0000256" key="8">
    <source>
        <dbReference type="ARBA" id="ARBA00023145"/>
    </source>
</evidence>
<dbReference type="PANTHER" id="PTHR43806:SF11">
    <property type="entry name" value="CEREVISIN-RELATED"/>
    <property type="match status" value="1"/>
</dbReference>
<dbReference type="Proteomes" id="UP000202440">
    <property type="component" value="Chromosome"/>
</dbReference>
<keyword evidence="12" id="KW-1185">Reference proteome</keyword>
<feature type="active site" description="Charge relay system" evidence="9">
    <location>
        <position position="136"/>
    </location>
</feature>
<comment type="similarity">
    <text evidence="2 9">Belongs to the peptidase S8 family.</text>
</comment>
<dbReference type="Pfam" id="PF00082">
    <property type="entry name" value="Peptidase_S8"/>
    <property type="match status" value="1"/>
</dbReference>
<evidence type="ECO:0000259" key="10">
    <source>
        <dbReference type="Pfam" id="PF00082"/>
    </source>
</evidence>
<dbReference type="SUPFAM" id="SSF52743">
    <property type="entry name" value="Subtilisin-like"/>
    <property type="match status" value="1"/>
</dbReference>
<dbReference type="InterPro" id="IPR034176">
    <property type="entry name" value="Peptidases_S8_13"/>
</dbReference>
<dbReference type="InterPro" id="IPR023828">
    <property type="entry name" value="Peptidase_S8_Ser-AS"/>
</dbReference>
<dbReference type="PRINTS" id="PR00723">
    <property type="entry name" value="SUBTILISIN"/>
</dbReference>
<organism evidence="11 12">
    <name type="scientific">Bacterioplanes sanyensis</name>
    <dbReference type="NCBI Taxonomy" id="1249553"/>
    <lineage>
        <taxon>Bacteria</taxon>
        <taxon>Pseudomonadati</taxon>
        <taxon>Pseudomonadota</taxon>
        <taxon>Gammaproteobacteria</taxon>
        <taxon>Oceanospirillales</taxon>
        <taxon>Oceanospirillaceae</taxon>
        <taxon>Bacterioplanes</taxon>
    </lineage>
</organism>
<keyword evidence="6 9" id="KW-0378">Hydrolase</keyword>
<name>A0A222FPR0_9GAMM</name>
<dbReference type="GO" id="GO:0006508">
    <property type="term" value="P:proteolysis"/>
    <property type="evidence" value="ECO:0007669"/>
    <property type="project" value="UniProtKB-KW"/>
</dbReference>
<evidence type="ECO:0000256" key="5">
    <source>
        <dbReference type="ARBA" id="ARBA00022729"/>
    </source>
</evidence>
<dbReference type="InterPro" id="IPR036852">
    <property type="entry name" value="Peptidase_S8/S53_dom_sf"/>
</dbReference>
<comment type="subcellular location">
    <subcellularLocation>
        <location evidence="1">Secreted</location>
    </subcellularLocation>
</comment>
<dbReference type="KEGG" id="bsan:CHH28_18265"/>
<evidence type="ECO:0000256" key="4">
    <source>
        <dbReference type="ARBA" id="ARBA00022670"/>
    </source>
</evidence>
<keyword evidence="5" id="KW-0732">Signal</keyword>
<evidence type="ECO:0000256" key="6">
    <source>
        <dbReference type="ARBA" id="ARBA00022801"/>
    </source>
</evidence>
<evidence type="ECO:0000313" key="11">
    <source>
        <dbReference type="EMBL" id="ASP40987.1"/>
    </source>
</evidence>
<keyword evidence="4 9" id="KW-0645">Protease</keyword>
<dbReference type="AlphaFoldDB" id="A0A222FPR0"/>
<evidence type="ECO:0000256" key="1">
    <source>
        <dbReference type="ARBA" id="ARBA00004613"/>
    </source>
</evidence>
<dbReference type="PANTHER" id="PTHR43806">
    <property type="entry name" value="PEPTIDASE S8"/>
    <property type="match status" value="1"/>
</dbReference>
<dbReference type="InterPro" id="IPR015500">
    <property type="entry name" value="Peptidase_S8_subtilisin-rel"/>
</dbReference>
<evidence type="ECO:0000256" key="3">
    <source>
        <dbReference type="ARBA" id="ARBA00022525"/>
    </source>
</evidence>
<evidence type="ECO:0000256" key="9">
    <source>
        <dbReference type="PROSITE-ProRule" id="PRU01240"/>
    </source>
</evidence>
<dbReference type="Gene3D" id="3.40.50.200">
    <property type="entry name" value="Peptidase S8/S53 domain"/>
    <property type="match status" value="1"/>
</dbReference>
<dbReference type="PROSITE" id="PS00137">
    <property type="entry name" value="SUBTILASE_HIS"/>
    <property type="match status" value="1"/>
</dbReference>
<evidence type="ECO:0000256" key="2">
    <source>
        <dbReference type="ARBA" id="ARBA00011073"/>
    </source>
</evidence>
<dbReference type="PROSITE" id="PS00138">
    <property type="entry name" value="SUBTILASE_SER"/>
    <property type="match status" value="1"/>
</dbReference>
<feature type="active site" description="Charge relay system" evidence="9">
    <location>
        <position position="379"/>
    </location>
</feature>
<protein>
    <submittedName>
        <fullName evidence="11">Peptidase S8</fullName>
    </submittedName>
</protein>
<dbReference type="InterPro" id="IPR050131">
    <property type="entry name" value="Peptidase_S8_subtilisin-like"/>
</dbReference>
<evidence type="ECO:0000313" key="12">
    <source>
        <dbReference type="Proteomes" id="UP000202440"/>
    </source>
</evidence>
<proteinExistence type="inferred from homology"/>
<dbReference type="GO" id="GO:0004252">
    <property type="term" value="F:serine-type endopeptidase activity"/>
    <property type="evidence" value="ECO:0007669"/>
    <property type="project" value="UniProtKB-UniRule"/>
</dbReference>
<dbReference type="OrthoDB" id="9790784at2"/>
<dbReference type="EMBL" id="CP022530">
    <property type="protein sequence ID" value="ASP40987.1"/>
    <property type="molecule type" value="Genomic_DNA"/>
</dbReference>
<dbReference type="InterPro" id="IPR000209">
    <property type="entry name" value="Peptidase_S8/S53_dom"/>
</dbReference>
<dbReference type="CDD" id="cd07496">
    <property type="entry name" value="Peptidases_S8_13"/>
    <property type="match status" value="1"/>
</dbReference>
<dbReference type="PROSITE" id="PS51892">
    <property type="entry name" value="SUBTILASE"/>
    <property type="match status" value="1"/>
</dbReference>